<dbReference type="RefSeq" id="WP_141123107.1">
    <property type="nucleotide sequence ID" value="NZ_CP039631.3"/>
</dbReference>
<reference evidence="2 5" key="2">
    <citation type="journal article" date="2020" name="Front. Microbiol.">
        <title>Genetic Organization of the aprX-lipA2 Operon Affects the Proteolytic Potential of Pseudomonas Species in Milk.</title>
        <authorList>
            <person name="Maier C."/>
            <person name="Huptas C."/>
            <person name="von Neubeck M."/>
            <person name="Scherer S."/>
            <person name="Wenning M."/>
            <person name="Lucking G."/>
        </authorList>
    </citation>
    <scope>NUCLEOTIDE SEQUENCE [LARGE SCALE GENOMIC DNA]</scope>
    <source>
        <strain evidence="2 5">DSM 16272</strain>
    </source>
</reference>
<keyword evidence="1" id="KW-0175">Coiled coil</keyword>
<proteinExistence type="predicted"/>
<dbReference type="Proteomes" id="UP000298274">
    <property type="component" value="Chromosome"/>
</dbReference>
<dbReference type="EMBL" id="JAAQWG010000065">
    <property type="protein sequence ID" value="NMY12678.1"/>
    <property type="molecule type" value="Genomic_DNA"/>
</dbReference>
<name>A0A4V1DB45_PSEVE</name>
<reference evidence="3" key="3">
    <citation type="submission" date="2020-01" db="EMBL/GenBank/DDBJ databases">
        <title>Complete genome sequence of Pseudomonas veronii strain PVy, a versatile degrader capable of using multiple contaminants as sole carbon sources.</title>
        <authorList>
            <person name="Lopez-Echartea E."/>
            <person name="Ridl J."/>
            <person name="Pajer P."/>
            <person name="Strejcek M."/>
            <person name="Suman J."/>
            <person name="Uhlik O."/>
        </authorList>
    </citation>
    <scope>NUCLEOTIDE SEQUENCE</scope>
    <source>
        <strain evidence="3">Pvy</strain>
    </source>
</reference>
<protein>
    <submittedName>
        <fullName evidence="3">Uncharacterized protein</fullName>
    </submittedName>
</protein>
<evidence type="ECO:0000313" key="3">
    <source>
        <dbReference type="EMBL" id="QCG65336.1"/>
    </source>
</evidence>
<dbReference type="EMBL" id="CP039631">
    <property type="protein sequence ID" value="QCG65336.1"/>
    <property type="molecule type" value="Genomic_DNA"/>
</dbReference>
<accession>A0A4V1DB45</accession>
<sequence length="252" mass="26846">MNLAAAYSESGSNIGLRTHTIQILRDQLYSICQGYANRGLSAFAYQSLLARNQRNTIILMTIEQLTGILKTPEVNITTNATADAASLTRQSDEIEALKEKYKAMDKTSEEGKNTEKNIATLEEQLKNARGSAAKASGTVKSVQQQSNPALDPASVAVVVNAVRELAMSVTKDGASEDNLMTCMQQLQTTRTTPGSTISPAALEKACSDLVIAMSSKAEKLQQLGAKAANEAILGKPAATSSAAMYKILSDQQ</sequence>
<feature type="coiled-coil region" evidence="1">
    <location>
        <begin position="84"/>
        <end position="138"/>
    </location>
</feature>
<evidence type="ECO:0000256" key="1">
    <source>
        <dbReference type="SAM" id="Coils"/>
    </source>
</evidence>
<reference evidence="4" key="1">
    <citation type="submission" date="2019-04" db="EMBL/GenBank/DDBJ databases">
        <title>Complete genome sequence of Pseudomonas veronii strain PVy, a versatile degrader capable of using multiple contaminants as sole carbon sources.</title>
        <authorList>
            <person name="Lopez-Echartea E."/>
            <person name="Ridl J."/>
            <person name="Pajer P."/>
            <person name="Strejcek M."/>
            <person name="Suman J."/>
            <person name="Uhlik O."/>
        </authorList>
    </citation>
    <scope>NUCLEOTIDE SEQUENCE [LARGE SCALE GENOMIC DNA]</scope>
    <source>
        <strain evidence="4">Pvy</strain>
    </source>
</reference>
<evidence type="ECO:0000313" key="2">
    <source>
        <dbReference type="EMBL" id="NMY12678.1"/>
    </source>
</evidence>
<evidence type="ECO:0000313" key="4">
    <source>
        <dbReference type="Proteomes" id="UP000298274"/>
    </source>
</evidence>
<gene>
    <name evidence="3" type="ORF">E4167_08375</name>
    <name evidence="2" type="ORF">HBO38_30360</name>
</gene>
<organism evidence="3 4">
    <name type="scientific">Pseudomonas veronii</name>
    <dbReference type="NCBI Taxonomy" id="76761"/>
    <lineage>
        <taxon>Bacteria</taxon>
        <taxon>Pseudomonadati</taxon>
        <taxon>Pseudomonadota</taxon>
        <taxon>Gammaproteobacteria</taxon>
        <taxon>Pseudomonadales</taxon>
        <taxon>Pseudomonadaceae</taxon>
        <taxon>Pseudomonas</taxon>
    </lineage>
</organism>
<dbReference type="Proteomes" id="UP000537729">
    <property type="component" value="Unassembled WGS sequence"/>
</dbReference>
<evidence type="ECO:0000313" key="5">
    <source>
        <dbReference type="Proteomes" id="UP000537729"/>
    </source>
</evidence>
<dbReference type="AlphaFoldDB" id="A0A4V1DB45"/>